<dbReference type="Gene3D" id="3.90.850.10">
    <property type="entry name" value="Fumarylacetoacetase-like, C-terminal domain"/>
    <property type="match status" value="1"/>
</dbReference>
<dbReference type="InterPro" id="IPR000169">
    <property type="entry name" value="Pept_cys_AS"/>
</dbReference>
<dbReference type="Gene3D" id="3.90.70.10">
    <property type="entry name" value="Cysteine proteinases"/>
    <property type="match status" value="1"/>
</dbReference>
<evidence type="ECO:0000256" key="5">
    <source>
        <dbReference type="ARBA" id="ARBA00023180"/>
    </source>
</evidence>
<feature type="domain" description="Cathepsin propeptide inhibitor" evidence="8">
    <location>
        <begin position="86"/>
        <end position="142"/>
    </location>
</feature>
<feature type="domain" description="Peptidase C1A papain C-terminal" evidence="7">
    <location>
        <begin position="172"/>
        <end position="390"/>
    </location>
</feature>
<dbReference type="SMART" id="SM00848">
    <property type="entry name" value="Inhibitor_I29"/>
    <property type="match status" value="1"/>
</dbReference>
<keyword evidence="3" id="KW-0865">Zymogen</keyword>
<comment type="caution">
    <text evidence="9">The sequence shown here is derived from an EMBL/GenBank/DDBJ whole genome shotgun (WGS) entry which is preliminary data.</text>
</comment>
<comment type="similarity">
    <text evidence="1">Belongs to the peptidase C1 family.</text>
</comment>
<keyword evidence="6" id="KW-0472">Membrane</keyword>
<dbReference type="InterPro" id="IPR038765">
    <property type="entry name" value="Papain-like_cys_pep_sf"/>
</dbReference>
<dbReference type="InterPro" id="IPR039417">
    <property type="entry name" value="Peptidase_C1A_papain-like"/>
</dbReference>
<comment type="similarity">
    <text evidence="2">Belongs to the FAH family.</text>
</comment>
<organism evidence="9 10">
    <name type="scientific">Cardiosporidium cionae</name>
    <dbReference type="NCBI Taxonomy" id="476202"/>
    <lineage>
        <taxon>Eukaryota</taxon>
        <taxon>Sar</taxon>
        <taxon>Alveolata</taxon>
        <taxon>Apicomplexa</taxon>
        <taxon>Aconoidasida</taxon>
        <taxon>Nephromycida</taxon>
        <taxon>Cardiosporidium</taxon>
    </lineage>
</organism>
<keyword evidence="6" id="KW-1133">Transmembrane helix</keyword>
<evidence type="ECO:0000256" key="4">
    <source>
        <dbReference type="ARBA" id="ARBA00023157"/>
    </source>
</evidence>
<evidence type="ECO:0000259" key="7">
    <source>
        <dbReference type="SMART" id="SM00645"/>
    </source>
</evidence>
<dbReference type="InterPro" id="IPR036663">
    <property type="entry name" value="Fumarylacetoacetase_C_sf"/>
</dbReference>
<keyword evidence="10" id="KW-1185">Reference proteome</keyword>
<dbReference type="PROSITE" id="PS00639">
    <property type="entry name" value="THIOL_PROTEASE_HIS"/>
    <property type="match status" value="1"/>
</dbReference>
<dbReference type="PROSITE" id="PS00139">
    <property type="entry name" value="THIOL_PROTEASE_CYS"/>
    <property type="match status" value="1"/>
</dbReference>
<evidence type="ECO:0000256" key="1">
    <source>
        <dbReference type="ARBA" id="ARBA00008455"/>
    </source>
</evidence>
<dbReference type="CDD" id="cd02248">
    <property type="entry name" value="Peptidase_C1A"/>
    <property type="match status" value="1"/>
</dbReference>
<dbReference type="InterPro" id="IPR013201">
    <property type="entry name" value="Prot_inhib_I29"/>
</dbReference>
<dbReference type="PROSITE" id="PS00640">
    <property type="entry name" value="THIOL_PROTEASE_ASN"/>
    <property type="match status" value="1"/>
</dbReference>
<name>A0ABQ7JBL7_9APIC</name>
<dbReference type="InterPro" id="IPR025661">
    <property type="entry name" value="Pept_asp_AS"/>
</dbReference>
<dbReference type="Pfam" id="PF08246">
    <property type="entry name" value="Inhibitor_I29"/>
    <property type="match status" value="1"/>
</dbReference>
<dbReference type="InterPro" id="IPR025660">
    <property type="entry name" value="Pept_his_AS"/>
</dbReference>
<sequence>MVLETDELRNFPHNGTLDLFLPSGRERKGRSFNWKKVSIIAALVLLLTAATTLVSLFFLKSLFGDTPKFTVPQYHDASADKMHYEFSKFMSDYGKKYQSFEDFKSRYAIWKTNMNFIQAHNSKGHHSTLKMNAFGDMSAQEFKNQYLGYAKPKNLQTIAIDNEMNKVDIETLPKSVDWRKNGCVTPVKDQGMCGSCWAFSTTGAIESAVCIATGKLYSLSEQQLVDCSNNDGNQGCSGGEMQAAFTYVIQDHGLCTESDYPYLAHDQSCQQSSCHDVAPISGFKGVQAQNPSALIATIALRGPAAVAVDGGGSAFRFYSGGILDIPCEDALDHAVLAVGYGTDKASGEDYWIVKNSWGAGWGENGYIRLARKSKDPNGECGILEDISYPVELLMASNFFDTKGTKVVCVGQNYRTHCEEMGSPIPEVPLLFVKPGSALTFASLPLAIPTDVGEIHHEVELAVCINKEMKNITSEKALDFVKGYTVAIDVTAREIQKVEKSKGWPWTLSKCQDGFAPIMETIVPPQKIDVNNTGDMHFVFEPSAFL</sequence>
<gene>
    <name evidence="9" type="primary">CPL</name>
    <name evidence="9" type="ORF">IE077_002075</name>
</gene>
<dbReference type="SMART" id="SM00645">
    <property type="entry name" value="Pept_C1"/>
    <property type="match status" value="1"/>
</dbReference>
<evidence type="ECO:0000259" key="8">
    <source>
        <dbReference type="SMART" id="SM00848"/>
    </source>
</evidence>
<reference evidence="9 10" key="1">
    <citation type="journal article" date="2020" name="bioRxiv">
        <title>Metabolic contributions of an alphaproteobacterial endosymbiont in the apicomplexan Cardiosporidium cionae.</title>
        <authorList>
            <person name="Hunter E.S."/>
            <person name="Paight C.J."/>
            <person name="Lane C.E."/>
        </authorList>
    </citation>
    <scope>NUCLEOTIDE SEQUENCE [LARGE SCALE GENOMIC DNA]</scope>
    <source>
        <strain evidence="9">ESH_2018</strain>
    </source>
</reference>
<proteinExistence type="inferred from homology"/>
<evidence type="ECO:0000313" key="9">
    <source>
        <dbReference type="EMBL" id="KAF8821402.1"/>
    </source>
</evidence>
<evidence type="ECO:0000256" key="3">
    <source>
        <dbReference type="ARBA" id="ARBA00023145"/>
    </source>
</evidence>
<dbReference type="InterPro" id="IPR013128">
    <property type="entry name" value="Peptidase_C1A"/>
</dbReference>
<feature type="transmembrane region" description="Helical" evidence="6">
    <location>
        <begin position="37"/>
        <end position="59"/>
    </location>
</feature>
<dbReference type="EMBL" id="JADAQX010000184">
    <property type="protein sequence ID" value="KAF8821402.1"/>
    <property type="molecule type" value="Genomic_DNA"/>
</dbReference>
<dbReference type="InterPro" id="IPR011234">
    <property type="entry name" value="Fumarylacetoacetase-like_C"/>
</dbReference>
<dbReference type="Proteomes" id="UP000823046">
    <property type="component" value="Unassembled WGS sequence"/>
</dbReference>
<dbReference type="SUPFAM" id="SSF54001">
    <property type="entry name" value="Cysteine proteinases"/>
    <property type="match status" value="1"/>
</dbReference>
<evidence type="ECO:0000313" key="10">
    <source>
        <dbReference type="Proteomes" id="UP000823046"/>
    </source>
</evidence>
<dbReference type="Pfam" id="PF00112">
    <property type="entry name" value="Peptidase_C1"/>
    <property type="match status" value="1"/>
</dbReference>
<dbReference type="SUPFAM" id="SSF56529">
    <property type="entry name" value="FAH"/>
    <property type="match status" value="1"/>
</dbReference>
<evidence type="ECO:0000256" key="6">
    <source>
        <dbReference type="SAM" id="Phobius"/>
    </source>
</evidence>
<accession>A0ABQ7JBL7</accession>
<dbReference type="PRINTS" id="PR00705">
    <property type="entry name" value="PAPAIN"/>
</dbReference>
<dbReference type="PANTHER" id="PTHR12411">
    <property type="entry name" value="CYSTEINE PROTEASE FAMILY C1-RELATED"/>
    <property type="match status" value="1"/>
</dbReference>
<dbReference type="Pfam" id="PF01557">
    <property type="entry name" value="FAA_hydrolase"/>
    <property type="match status" value="1"/>
</dbReference>
<keyword evidence="5" id="KW-0325">Glycoprotein</keyword>
<keyword evidence="4" id="KW-1015">Disulfide bond</keyword>
<dbReference type="InterPro" id="IPR000668">
    <property type="entry name" value="Peptidase_C1A_C"/>
</dbReference>
<evidence type="ECO:0000256" key="2">
    <source>
        <dbReference type="ARBA" id="ARBA00010211"/>
    </source>
</evidence>
<protein>
    <submittedName>
        <fullName evidence="9">Cathepsin CPL</fullName>
    </submittedName>
</protein>
<keyword evidence="6" id="KW-0812">Transmembrane</keyword>